<dbReference type="Proteomes" id="UP000245166">
    <property type="component" value="Unassembled WGS sequence"/>
</dbReference>
<dbReference type="EMBL" id="PYHR01000002">
    <property type="protein sequence ID" value="PWD51855.1"/>
    <property type="molecule type" value="Genomic_DNA"/>
</dbReference>
<proteinExistence type="predicted"/>
<evidence type="ECO:0000313" key="2">
    <source>
        <dbReference type="Proteomes" id="UP000245166"/>
    </source>
</evidence>
<sequence length="389" mass="42680">MTGHDETTELRGLARLLARETNISDLLQHLTDLDPKPWATVPGIEHAPTGSTRERSLRRLKGQRVSGTADLELTLDNTTLALVEVKLSHVFSADQRRRYEASAPATAALVLAGVEIDRRLVRDHSRWSFISLTDLFGRWVSSCSVEAAQLAAAAVAVLRGWDQLLDDVFEPSSSPQRRDLLAVNKKFLARLSARRIAERLAETWMSSAHVTSGGGLAIAQAWATIDEERGEYLIAEVRWHEGLRAGELRFGVDFEGPATRASAYGLARAMSDKISVNSFKLALRTDQSPLDLLLTTTGTGRPRARGDWDAVVERGLHSRGTDGAVKGTRLTHTPDFFGDGTLRHEAKSTIDFARASADDLVQLIDATLQYLTACAPSDWPHRVEEAITA</sequence>
<evidence type="ECO:0000313" key="1">
    <source>
        <dbReference type="EMBL" id="PWD51855.1"/>
    </source>
</evidence>
<accession>A0A2U1ZXY4</accession>
<dbReference type="OrthoDB" id="4947231at2"/>
<reference evidence="1 2" key="1">
    <citation type="submission" date="2018-03" db="EMBL/GenBank/DDBJ databases">
        <title>Genome assembly of novel Miniimonas species PCH200.</title>
        <authorList>
            <person name="Thakur V."/>
            <person name="Kumar V."/>
            <person name="Singh D."/>
        </authorList>
    </citation>
    <scope>NUCLEOTIDE SEQUENCE [LARGE SCALE GENOMIC DNA]</scope>
    <source>
        <strain evidence="1 2">PCH200</strain>
    </source>
</reference>
<name>A0A2U1ZXY4_9MICO</name>
<comment type="caution">
    <text evidence="1">The sequence shown here is derived from an EMBL/GenBank/DDBJ whole genome shotgun (WGS) entry which is preliminary data.</text>
</comment>
<organism evidence="1 2">
    <name type="scientific">Serinibacter arcticus</name>
    <dbReference type="NCBI Taxonomy" id="1655435"/>
    <lineage>
        <taxon>Bacteria</taxon>
        <taxon>Bacillati</taxon>
        <taxon>Actinomycetota</taxon>
        <taxon>Actinomycetes</taxon>
        <taxon>Micrococcales</taxon>
        <taxon>Beutenbergiaceae</taxon>
        <taxon>Serinibacter</taxon>
    </lineage>
</organism>
<keyword evidence="2" id="KW-1185">Reference proteome</keyword>
<gene>
    <name evidence="1" type="ORF">C8046_15585</name>
</gene>
<dbReference type="RefSeq" id="WP_109230236.1">
    <property type="nucleotide sequence ID" value="NZ_PYHR01000002.1"/>
</dbReference>
<protein>
    <submittedName>
        <fullName evidence="1">Uncharacterized protein</fullName>
    </submittedName>
</protein>
<dbReference type="AlphaFoldDB" id="A0A2U1ZXY4"/>